<sequence>MTGFEVDPGALAARAGEFGDLAERASAIHRDLADRLSSLGTCWGADAVGASFAAAHTPGAEATLGDLGALPGRLGEVGDRLTDTAARYAATEADTTAALGGTDGH</sequence>
<protein>
    <submittedName>
        <fullName evidence="1">WXG100 family type VII secretion target</fullName>
    </submittedName>
</protein>
<reference evidence="2" key="1">
    <citation type="journal article" date="2019" name="Int. J. Syst. Evol. Microbiol.">
        <title>The Global Catalogue of Microorganisms (GCM) 10K type strain sequencing project: providing services to taxonomists for standard genome sequencing and annotation.</title>
        <authorList>
            <consortium name="The Broad Institute Genomics Platform"/>
            <consortium name="The Broad Institute Genome Sequencing Center for Infectious Disease"/>
            <person name="Wu L."/>
            <person name="Ma J."/>
        </authorList>
    </citation>
    <scope>NUCLEOTIDE SEQUENCE [LARGE SCALE GENOMIC DNA]</scope>
    <source>
        <strain evidence="2">CCUG 59778</strain>
    </source>
</reference>
<name>A0ABW0ESW3_9PSEU</name>
<comment type="caution">
    <text evidence="1">The sequence shown here is derived from an EMBL/GenBank/DDBJ whole genome shotgun (WGS) entry which is preliminary data.</text>
</comment>
<dbReference type="Proteomes" id="UP001596157">
    <property type="component" value="Unassembled WGS sequence"/>
</dbReference>
<gene>
    <name evidence="1" type="ORF">ACFPM7_25530</name>
</gene>
<dbReference type="EMBL" id="JBHSKF010000017">
    <property type="protein sequence ID" value="MFC5290427.1"/>
    <property type="molecule type" value="Genomic_DNA"/>
</dbReference>
<organism evidence="1 2">
    <name type="scientific">Actinokineospora guangxiensis</name>
    <dbReference type="NCBI Taxonomy" id="1490288"/>
    <lineage>
        <taxon>Bacteria</taxon>
        <taxon>Bacillati</taxon>
        <taxon>Actinomycetota</taxon>
        <taxon>Actinomycetes</taxon>
        <taxon>Pseudonocardiales</taxon>
        <taxon>Pseudonocardiaceae</taxon>
        <taxon>Actinokineospora</taxon>
    </lineage>
</organism>
<keyword evidence="2" id="KW-1185">Reference proteome</keyword>
<accession>A0ABW0ESW3</accession>
<dbReference type="InterPro" id="IPR036689">
    <property type="entry name" value="ESAT-6-like_sf"/>
</dbReference>
<evidence type="ECO:0000313" key="1">
    <source>
        <dbReference type="EMBL" id="MFC5290427.1"/>
    </source>
</evidence>
<proteinExistence type="predicted"/>
<dbReference type="Gene3D" id="1.10.287.1060">
    <property type="entry name" value="ESAT-6-like"/>
    <property type="match status" value="1"/>
</dbReference>
<evidence type="ECO:0000313" key="2">
    <source>
        <dbReference type="Proteomes" id="UP001596157"/>
    </source>
</evidence>
<dbReference type="RefSeq" id="WP_378250318.1">
    <property type="nucleotide sequence ID" value="NZ_JBHSKF010000017.1"/>
</dbReference>
<dbReference type="SUPFAM" id="SSF140453">
    <property type="entry name" value="EsxAB dimer-like"/>
    <property type="match status" value="1"/>
</dbReference>